<accession>A0ABY1INH7</accession>
<dbReference type="EMBL" id="FQZC01000003">
    <property type="protein sequence ID" value="SHJ58505.1"/>
    <property type="molecule type" value="Genomic_DNA"/>
</dbReference>
<proteinExistence type="predicted"/>
<keyword evidence="1" id="KW-0812">Transmembrane</keyword>
<dbReference type="Proteomes" id="UP000184290">
    <property type="component" value="Unassembled WGS sequence"/>
</dbReference>
<feature type="transmembrane region" description="Helical" evidence="1">
    <location>
        <begin position="57"/>
        <end position="77"/>
    </location>
</feature>
<evidence type="ECO:0000313" key="2">
    <source>
        <dbReference type="EMBL" id="SHJ58505.1"/>
    </source>
</evidence>
<gene>
    <name evidence="2" type="ORF">SAMN02745911_2944</name>
</gene>
<evidence type="ECO:0000313" key="3">
    <source>
        <dbReference type="Proteomes" id="UP000184290"/>
    </source>
</evidence>
<feature type="transmembrane region" description="Helical" evidence="1">
    <location>
        <begin position="83"/>
        <end position="105"/>
    </location>
</feature>
<name>A0ABY1INH7_9HYPH</name>
<evidence type="ECO:0000256" key="1">
    <source>
        <dbReference type="SAM" id="Phobius"/>
    </source>
</evidence>
<sequence>MAHTGKEGPVDPVKAALAGRCPRCGTGRLYAGVLRLDKKCEDCGLDFTPLDQADGPAFFVMLIIGLLVTGLALYVEVAYAPPFWVHFLLWIPLIAIITLPLLRVAKSLMVGMQYRHKAAEGRIDRTDDV</sequence>
<dbReference type="Pfam" id="PF06170">
    <property type="entry name" value="DUF983"/>
    <property type="match status" value="1"/>
</dbReference>
<keyword evidence="1" id="KW-1133">Transmembrane helix</keyword>
<dbReference type="InterPro" id="IPR009325">
    <property type="entry name" value="DUF983"/>
</dbReference>
<comment type="caution">
    <text evidence="2">The sequence shown here is derived from an EMBL/GenBank/DDBJ whole genome shotgun (WGS) entry which is preliminary data.</text>
</comment>
<dbReference type="RefSeq" id="WP_060606199.1">
    <property type="nucleotide sequence ID" value="NZ_FQZC01000003.1"/>
</dbReference>
<keyword evidence="1" id="KW-0472">Membrane</keyword>
<keyword evidence="3" id="KW-1185">Reference proteome</keyword>
<protein>
    <submittedName>
        <fullName evidence="2">Uncharacterized conserved protein, DUF983 family</fullName>
    </submittedName>
</protein>
<reference evidence="2 3" key="1">
    <citation type="submission" date="2016-11" db="EMBL/GenBank/DDBJ databases">
        <authorList>
            <person name="Varghese N."/>
            <person name="Submissions S."/>
        </authorList>
    </citation>
    <scope>NUCLEOTIDE SEQUENCE [LARGE SCALE GENOMIC DNA]</scope>
    <source>
        <strain evidence="2 3">DSM 21988</strain>
    </source>
</reference>
<organism evidence="2 3">
    <name type="scientific">Aureimonas altamirensis DSM 21988</name>
    <dbReference type="NCBI Taxonomy" id="1121026"/>
    <lineage>
        <taxon>Bacteria</taxon>
        <taxon>Pseudomonadati</taxon>
        <taxon>Pseudomonadota</taxon>
        <taxon>Alphaproteobacteria</taxon>
        <taxon>Hyphomicrobiales</taxon>
        <taxon>Aurantimonadaceae</taxon>
        <taxon>Aureimonas</taxon>
    </lineage>
</organism>